<accession>A0A8K1LCN8</accession>
<keyword evidence="2" id="KW-1185">Reference proteome</keyword>
<dbReference type="EMBL" id="SWJQ01001167">
    <property type="protein sequence ID" value="TRZ09061.1"/>
    <property type="molecule type" value="Genomic_DNA"/>
</dbReference>
<reference evidence="1" key="1">
    <citation type="submission" date="2019-04" db="EMBL/GenBank/DDBJ databases">
        <title>Genome assembly of Zosterops borbonicus 15179.</title>
        <authorList>
            <person name="Leroy T."/>
            <person name="Anselmetti Y."/>
            <person name="Tilak M.-K."/>
            <person name="Nabholz B."/>
        </authorList>
    </citation>
    <scope>NUCLEOTIDE SEQUENCE</scope>
    <source>
        <strain evidence="1">HGM_15179</strain>
        <tissue evidence="1">Muscle</tissue>
    </source>
</reference>
<feature type="non-terminal residue" evidence="1">
    <location>
        <position position="90"/>
    </location>
</feature>
<proteinExistence type="predicted"/>
<protein>
    <submittedName>
        <fullName evidence="1">Uncharacterized protein</fullName>
    </submittedName>
</protein>
<feature type="non-terminal residue" evidence="1">
    <location>
        <position position="1"/>
    </location>
</feature>
<evidence type="ECO:0000313" key="1">
    <source>
        <dbReference type="EMBL" id="TRZ09061.1"/>
    </source>
</evidence>
<organism evidence="1 2">
    <name type="scientific">Zosterops borbonicus</name>
    <dbReference type="NCBI Taxonomy" id="364589"/>
    <lineage>
        <taxon>Eukaryota</taxon>
        <taxon>Metazoa</taxon>
        <taxon>Chordata</taxon>
        <taxon>Craniata</taxon>
        <taxon>Vertebrata</taxon>
        <taxon>Euteleostomi</taxon>
        <taxon>Archelosauria</taxon>
        <taxon>Archosauria</taxon>
        <taxon>Dinosauria</taxon>
        <taxon>Saurischia</taxon>
        <taxon>Theropoda</taxon>
        <taxon>Coelurosauria</taxon>
        <taxon>Aves</taxon>
        <taxon>Neognathae</taxon>
        <taxon>Neoaves</taxon>
        <taxon>Telluraves</taxon>
        <taxon>Australaves</taxon>
        <taxon>Passeriformes</taxon>
        <taxon>Sylvioidea</taxon>
        <taxon>Zosteropidae</taxon>
        <taxon>Zosterops</taxon>
    </lineage>
</organism>
<gene>
    <name evidence="1" type="ORF">HGM15179_018036</name>
</gene>
<sequence>RGWERVGSTGRGLGWTGRDWGDWEYWEGLGEELGAPGGTGGALGETGRDWERGYGYLERLGNTGRNWEGLGWTGRGVGGHWERLGGTGKG</sequence>
<dbReference type="Proteomes" id="UP000796761">
    <property type="component" value="Unassembled WGS sequence"/>
</dbReference>
<evidence type="ECO:0000313" key="2">
    <source>
        <dbReference type="Proteomes" id="UP000796761"/>
    </source>
</evidence>
<name>A0A8K1LCN8_9PASS</name>
<comment type="caution">
    <text evidence="1">The sequence shown here is derived from an EMBL/GenBank/DDBJ whole genome shotgun (WGS) entry which is preliminary data.</text>
</comment>
<dbReference type="AlphaFoldDB" id="A0A8K1LCN8"/>